<evidence type="ECO:0000259" key="2">
    <source>
        <dbReference type="Pfam" id="PF09740"/>
    </source>
</evidence>
<dbReference type="InterPro" id="IPR018610">
    <property type="entry name" value="UVSSA"/>
</dbReference>
<feature type="region of interest" description="Disordered" evidence="1">
    <location>
        <begin position="90"/>
        <end position="116"/>
    </location>
</feature>
<dbReference type="PANTHER" id="PTHR28670:SF1">
    <property type="entry name" value="UV-STIMULATED SCAFFOLD PROTEIN A"/>
    <property type="match status" value="1"/>
</dbReference>
<organism evidence="3 4">
    <name type="scientific">Phrynosoma platyrhinos</name>
    <name type="common">Desert horned lizard</name>
    <dbReference type="NCBI Taxonomy" id="52577"/>
    <lineage>
        <taxon>Eukaryota</taxon>
        <taxon>Metazoa</taxon>
        <taxon>Chordata</taxon>
        <taxon>Craniata</taxon>
        <taxon>Vertebrata</taxon>
        <taxon>Euteleostomi</taxon>
        <taxon>Lepidosauria</taxon>
        <taxon>Squamata</taxon>
        <taxon>Bifurcata</taxon>
        <taxon>Unidentata</taxon>
        <taxon>Episquamata</taxon>
        <taxon>Toxicofera</taxon>
        <taxon>Iguania</taxon>
        <taxon>Phrynosomatidae</taxon>
        <taxon>Phrynosomatinae</taxon>
        <taxon>Phrynosoma</taxon>
    </lineage>
</organism>
<dbReference type="Pfam" id="PF09740">
    <property type="entry name" value="DUF2043"/>
    <property type="match status" value="1"/>
</dbReference>
<evidence type="ECO:0000313" key="3">
    <source>
        <dbReference type="EMBL" id="KAH0624417.1"/>
    </source>
</evidence>
<evidence type="ECO:0000313" key="4">
    <source>
        <dbReference type="Proteomes" id="UP000826234"/>
    </source>
</evidence>
<name>A0ABQ7T3V5_PHRPL</name>
<protein>
    <recommendedName>
        <fullName evidence="2">UV-stimulated scaffold protein A C-terminal domain-containing protein</fullName>
    </recommendedName>
</protein>
<evidence type="ECO:0000256" key="1">
    <source>
        <dbReference type="SAM" id="MobiDB-lite"/>
    </source>
</evidence>
<sequence length="237" mass="27404">MYVEELEMKPGISFPISTRLDISQTSYFVDLESLEKKCLEPVISQNNFGVGSVKKTSVMTPQSRSKRNDEELDPTCAAATWKIIREKLPRLQSTDDRHSEPATTNESDKKHEEEKAKAPLVPFGIDLFYWGQEQPESSGKILKFSSQHRFWAPNEVEEEVENKEVAEMLKSRYITFAGKFEPVKHKCRAPMPNGRLCERQDRFKEYRELAYASPPMSLNISKITRVQRSFFEECLTI</sequence>
<feature type="domain" description="UV-stimulated scaffold protein A C-terminal" evidence="2">
    <location>
        <begin position="116"/>
        <end position="204"/>
    </location>
</feature>
<dbReference type="PANTHER" id="PTHR28670">
    <property type="entry name" value="UV-STIMULATED SCAFFOLD PROTEIN A"/>
    <property type="match status" value="1"/>
</dbReference>
<dbReference type="Proteomes" id="UP000826234">
    <property type="component" value="Unassembled WGS sequence"/>
</dbReference>
<gene>
    <name evidence="3" type="ORF">JD844_031833</name>
</gene>
<accession>A0ABQ7T3V5</accession>
<dbReference type="EMBL" id="JAIPUX010001232">
    <property type="protein sequence ID" value="KAH0624417.1"/>
    <property type="molecule type" value="Genomic_DNA"/>
</dbReference>
<proteinExistence type="predicted"/>
<comment type="caution">
    <text evidence="3">The sequence shown here is derived from an EMBL/GenBank/DDBJ whole genome shotgun (WGS) entry which is preliminary data.</text>
</comment>
<keyword evidence="4" id="KW-1185">Reference proteome</keyword>
<reference evidence="3 4" key="1">
    <citation type="journal article" date="2022" name="Gigascience">
        <title>A chromosome-level genome assembly and annotation of the desert horned lizard, Phrynosoma platyrhinos, provides insight into chromosomal rearrangements among reptiles.</title>
        <authorList>
            <person name="Koochekian N."/>
            <person name="Ascanio A."/>
            <person name="Farleigh K."/>
            <person name="Card D.C."/>
            <person name="Schield D.R."/>
            <person name="Castoe T.A."/>
            <person name="Jezkova T."/>
        </authorList>
    </citation>
    <scope>NUCLEOTIDE SEQUENCE [LARGE SCALE GENOMIC DNA]</scope>
    <source>
        <strain evidence="3">NK-2021</strain>
    </source>
</reference>
<dbReference type="InterPro" id="IPR049431">
    <property type="entry name" value="UVSSA_C"/>
</dbReference>